<protein>
    <recommendedName>
        <fullName evidence="6">WAT1-related protein</fullName>
    </recommendedName>
</protein>
<evidence type="ECO:0000256" key="1">
    <source>
        <dbReference type="ARBA" id="ARBA00004141"/>
    </source>
</evidence>
<dbReference type="InterPro" id="IPR030184">
    <property type="entry name" value="WAT1-related"/>
</dbReference>
<evidence type="ECO:0000256" key="3">
    <source>
        <dbReference type="ARBA" id="ARBA00022692"/>
    </source>
</evidence>
<evidence type="ECO:0000256" key="5">
    <source>
        <dbReference type="ARBA" id="ARBA00023136"/>
    </source>
</evidence>
<dbReference type="Gramene" id="ERN05546">
    <property type="protein sequence ID" value="ERN05546"/>
    <property type="gene ID" value="AMTR_s00007p00265320"/>
</dbReference>
<feature type="transmembrane region" description="Helical" evidence="6">
    <location>
        <begin position="68"/>
        <end position="90"/>
    </location>
</feature>
<comment type="subcellular location">
    <subcellularLocation>
        <location evidence="1 6">Membrane</location>
        <topology evidence="1 6">Multi-pass membrane protein</topology>
    </subcellularLocation>
</comment>
<name>W1PD44_AMBTC</name>
<dbReference type="PANTHER" id="PTHR31218">
    <property type="entry name" value="WAT1-RELATED PROTEIN"/>
    <property type="match status" value="1"/>
</dbReference>
<proteinExistence type="inferred from homology"/>
<dbReference type="Pfam" id="PF00892">
    <property type="entry name" value="EamA"/>
    <property type="match status" value="1"/>
</dbReference>
<keyword evidence="9" id="KW-1185">Reference proteome</keyword>
<evidence type="ECO:0000313" key="9">
    <source>
        <dbReference type="Proteomes" id="UP000017836"/>
    </source>
</evidence>
<evidence type="ECO:0000313" key="8">
    <source>
        <dbReference type="EMBL" id="ERN05546.1"/>
    </source>
</evidence>
<keyword evidence="4 6" id="KW-1133">Transmembrane helix</keyword>
<sequence length="118" mass="12908">MAIYGPAVSQVIVRVSFAGMFLITKAALARGMNAYAFVTYRAAMATMTLAPIAYFYEKEKRPPLGLKQTLQIFLLGLLGNTITPISYISGLDYTSSTFYATLSNLIPVIISVLAIIFR</sequence>
<feature type="transmembrane region" description="Helical" evidence="6">
    <location>
        <begin position="7"/>
        <end position="28"/>
    </location>
</feature>
<keyword evidence="5 6" id="KW-0472">Membrane</keyword>
<gene>
    <name evidence="8" type="ORF">AMTR_s00007p00265320</name>
</gene>
<dbReference type="OMA" id="MADRNTC"/>
<reference evidence="9" key="1">
    <citation type="journal article" date="2013" name="Science">
        <title>The Amborella genome and the evolution of flowering plants.</title>
        <authorList>
            <consortium name="Amborella Genome Project"/>
        </authorList>
    </citation>
    <scope>NUCLEOTIDE SEQUENCE [LARGE SCALE GENOMIC DNA]</scope>
</reference>
<feature type="domain" description="EamA" evidence="7">
    <location>
        <begin position="12"/>
        <end position="117"/>
    </location>
</feature>
<dbReference type="InterPro" id="IPR037185">
    <property type="entry name" value="EmrE-like"/>
</dbReference>
<feature type="transmembrane region" description="Helical" evidence="6">
    <location>
        <begin position="34"/>
        <end position="56"/>
    </location>
</feature>
<feature type="transmembrane region" description="Helical" evidence="6">
    <location>
        <begin position="96"/>
        <end position="117"/>
    </location>
</feature>
<evidence type="ECO:0000256" key="6">
    <source>
        <dbReference type="RuleBase" id="RU363077"/>
    </source>
</evidence>
<dbReference type="EMBL" id="KI394011">
    <property type="protein sequence ID" value="ERN05546.1"/>
    <property type="molecule type" value="Genomic_DNA"/>
</dbReference>
<comment type="similarity">
    <text evidence="2 6">Belongs to the drug/metabolite transporter (DMT) superfamily. Plant drug/metabolite exporter (P-DME) (TC 2.A.7.4) family.</text>
</comment>
<dbReference type="SUPFAM" id="SSF103481">
    <property type="entry name" value="Multidrug resistance efflux transporter EmrE"/>
    <property type="match status" value="1"/>
</dbReference>
<comment type="caution">
    <text evidence="6">Lacks conserved residue(s) required for the propagation of feature annotation.</text>
</comment>
<evidence type="ECO:0000256" key="4">
    <source>
        <dbReference type="ARBA" id="ARBA00022989"/>
    </source>
</evidence>
<dbReference type="GO" id="GO:0016020">
    <property type="term" value="C:membrane"/>
    <property type="evidence" value="ECO:0007669"/>
    <property type="project" value="UniProtKB-SubCell"/>
</dbReference>
<dbReference type="GO" id="GO:0022857">
    <property type="term" value="F:transmembrane transporter activity"/>
    <property type="evidence" value="ECO:0007669"/>
    <property type="project" value="InterPro"/>
</dbReference>
<evidence type="ECO:0000259" key="7">
    <source>
        <dbReference type="Pfam" id="PF00892"/>
    </source>
</evidence>
<evidence type="ECO:0000256" key="2">
    <source>
        <dbReference type="ARBA" id="ARBA00007635"/>
    </source>
</evidence>
<organism evidence="8 9">
    <name type="scientific">Amborella trichopoda</name>
    <dbReference type="NCBI Taxonomy" id="13333"/>
    <lineage>
        <taxon>Eukaryota</taxon>
        <taxon>Viridiplantae</taxon>
        <taxon>Streptophyta</taxon>
        <taxon>Embryophyta</taxon>
        <taxon>Tracheophyta</taxon>
        <taxon>Spermatophyta</taxon>
        <taxon>Magnoliopsida</taxon>
        <taxon>Amborellales</taxon>
        <taxon>Amborellaceae</taxon>
        <taxon>Amborella</taxon>
    </lineage>
</organism>
<dbReference type="InterPro" id="IPR000620">
    <property type="entry name" value="EamA_dom"/>
</dbReference>
<keyword evidence="3 6" id="KW-0812">Transmembrane</keyword>
<dbReference type="Proteomes" id="UP000017836">
    <property type="component" value="Unassembled WGS sequence"/>
</dbReference>
<dbReference type="HOGENOM" id="CLU_025359_6_0_1"/>
<dbReference type="AlphaFoldDB" id="W1PD44"/>
<accession>W1PD44</accession>